<dbReference type="PANTHER" id="PTHR42760:SF40">
    <property type="entry name" value="3-OXOACYL-[ACYL-CARRIER-PROTEIN] REDUCTASE, CHLOROPLASTIC"/>
    <property type="match status" value="1"/>
</dbReference>
<evidence type="ECO:0000256" key="1">
    <source>
        <dbReference type="ARBA" id="ARBA00006484"/>
    </source>
</evidence>
<reference evidence="3" key="1">
    <citation type="submission" date="2016-10" db="EMBL/GenBank/DDBJ databases">
        <authorList>
            <person name="Varghese N."/>
            <person name="Submissions S."/>
        </authorList>
    </citation>
    <scope>NUCLEOTIDE SEQUENCE [LARGE SCALE GENOMIC DNA]</scope>
    <source>
        <strain evidence="3">ATCC 43811</strain>
    </source>
</reference>
<dbReference type="GO" id="GO:0030497">
    <property type="term" value="P:fatty acid elongation"/>
    <property type="evidence" value="ECO:0007669"/>
    <property type="project" value="TreeGrafter"/>
</dbReference>
<sequence>MKNLLLTGASGNIGQAIAQLFLSKGYKVTAPTRQELDLCDPQNIDNYFNQHSLEYLAFIHCAGYNTLYSLEALKLCELQKTLQINTLSFFQILSYLIPFFKQKKKGYVLGISSLYGTIAREERASYVMSKHAMNGLMQTACLELGSYNIKVNTLSPGFVDTQMTRKNNSLEKIQNLQTKIPLKRLGSVEDIANIAYMLCSEQNTYISGQNIIVDGGFMAGGFQK</sequence>
<dbReference type="AlphaFoldDB" id="A0A1I1EDU8"/>
<dbReference type="STRING" id="34097.SAMN02745150_01076"/>
<dbReference type="Pfam" id="PF13561">
    <property type="entry name" value="adh_short_C2"/>
    <property type="match status" value="1"/>
</dbReference>
<gene>
    <name evidence="2" type="ORF">SAMN02745150_01076</name>
</gene>
<proteinExistence type="inferred from homology"/>
<dbReference type="CDD" id="cd05233">
    <property type="entry name" value="SDR_c"/>
    <property type="match status" value="1"/>
</dbReference>
<protein>
    <submittedName>
        <fullName evidence="2">3-oxoacyl-[acyl-carrier protein] reductase</fullName>
    </submittedName>
</protein>
<keyword evidence="3" id="KW-1185">Reference proteome</keyword>
<dbReference type="SUPFAM" id="SSF51735">
    <property type="entry name" value="NAD(P)-binding Rossmann-fold domains"/>
    <property type="match status" value="1"/>
</dbReference>
<organism evidence="2 3">
    <name type="scientific">Brevinema andersonii</name>
    <dbReference type="NCBI Taxonomy" id="34097"/>
    <lineage>
        <taxon>Bacteria</taxon>
        <taxon>Pseudomonadati</taxon>
        <taxon>Spirochaetota</taxon>
        <taxon>Spirochaetia</taxon>
        <taxon>Brevinematales</taxon>
        <taxon>Brevinemataceae</taxon>
        <taxon>Brevinema</taxon>
    </lineage>
</organism>
<dbReference type="InterPro" id="IPR020904">
    <property type="entry name" value="Sc_DH/Rdtase_CS"/>
</dbReference>
<comment type="similarity">
    <text evidence="1">Belongs to the short-chain dehydrogenases/reductases (SDR) family.</text>
</comment>
<dbReference type="PANTHER" id="PTHR42760">
    <property type="entry name" value="SHORT-CHAIN DEHYDROGENASES/REDUCTASES FAMILY MEMBER"/>
    <property type="match status" value="1"/>
</dbReference>
<name>A0A1I1EDU8_BREAD</name>
<dbReference type="EMBL" id="FOKY01000011">
    <property type="protein sequence ID" value="SFB85309.1"/>
    <property type="molecule type" value="Genomic_DNA"/>
</dbReference>
<dbReference type="PROSITE" id="PS00061">
    <property type="entry name" value="ADH_SHORT"/>
    <property type="match status" value="1"/>
</dbReference>
<dbReference type="RefSeq" id="WP_092319396.1">
    <property type="nucleotide sequence ID" value="NZ_FOKY01000011.1"/>
</dbReference>
<dbReference type="PRINTS" id="PR00081">
    <property type="entry name" value="GDHRDH"/>
</dbReference>
<dbReference type="InterPro" id="IPR036291">
    <property type="entry name" value="NAD(P)-bd_dom_sf"/>
</dbReference>
<dbReference type="Gene3D" id="3.40.50.720">
    <property type="entry name" value="NAD(P)-binding Rossmann-like Domain"/>
    <property type="match status" value="1"/>
</dbReference>
<dbReference type="OrthoDB" id="9803333at2"/>
<dbReference type="InterPro" id="IPR002347">
    <property type="entry name" value="SDR_fam"/>
</dbReference>
<dbReference type="GO" id="GO:0016616">
    <property type="term" value="F:oxidoreductase activity, acting on the CH-OH group of donors, NAD or NADP as acceptor"/>
    <property type="evidence" value="ECO:0007669"/>
    <property type="project" value="TreeGrafter"/>
</dbReference>
<evidence type="ECO:0000313" key="3">
    <source>
        <dbReference type="Proteomes" id="UP000240042"/>
    </source>
</evidence>
<accession>A0A1I1EDU8</accession>
<evidence type="ECO:0000313" key="2">
    <source>
        <dbReference type="EMBL" id="SFB85309.1"/>
    </source>
</evidence>
<dbReference type="Proteomes" id="UP000240042">
    <property type="component" value="Unassembled WGS sequence"/>
</dbReference>